<dbReference type="OrthoDB" id="232040at2"/>
<dbReference type="AlphaFoldDB" id="A0A517U627"/>
<feature type="signal peptide" evidence="5">
    <location>
        <begin position="1"/>
        <end position="17"/>
    </location>
</feature>
<evidence type="ECO:0000259" key="6">
    <source>
        <dbReference type="PROSITE" id="PS51007"/>
    </source>
</evidence>
<dbReference type="InterPro" id="IPR036909">
    <property type="entry name" value="Cyt_c-like_dom_sf"/>
</dbReference>
<feature type="chain" id="PRO_5021989866" evidence="5">
    <location>
        <begin position="18"/>
        <end position="1047"/>
    </location>
</feature>
<reference evidence="7 8" key="1">
    <citation type="submission" date="2019-02" db="EMBL/GenBank/DDBJ databases">
        <title>Deep-cultivation of Planctomycetes and their phenomic and genomic characterization uncovers novel biology.</title>
        <authorList>
            <person name="Wiegand S."/>
            <person name="Jogler M."/>
            <person name="Boedeker C."/>
            <person name="Pinto D."/>
            <person name="Vollmers J."/>
            <person name="Rivas-Marin E."/>
            <person name="Kohn T."/>
            <person name="Peeters S.H."/>
            <person name="Heuer A."/>
            <person name="Rast P."/>
            <person name="Oberbeckmann S."/>
            <person name="Bunk B."/>
            <person name="Jeske O."/>
            <person name="Meyerdierks A."/>
            <person name="Storesund J.E."/>
            <person name="Kallscheuer N."/>
            <person name="Luecker S."/>
            <person name="Lage O.M."/>
            <person name="Pohl T."/>
            <person name="Merkel B.J."/>
            <person name="Hornburger P."/>
            <person name="Mueller R.-W."/>
            <person name="Bruemmer F."/>
            <person name="Labrenz M."/>
            <person name="Spormann A.M."/>
            <person name="Op den Camp H."/>
            <person name="Overmann J."/>
            <person name="Amann R."/>
            <person name="Jetten M.S.M."/>
            <person name="Mascher T."/>
            <person name="Medema M.H."/>
            <person name="Devos D.P."/>
            <person name="Kaster A.-K."/>
            <person name="Ovreas L."/>
            <person name="Rohde M."/>
            <person name="Galperin M.Y."/>
            <person name="Jogler C."/>
        </authorList>
    </citation>
    <scope>NUCLEOTIDE SEQUENCE [LARGE SCALE GENOMIC DNA]</scope>
    <source>
        <strain evidence="7 8">I41</strain>
    </source>
</reference>
<dbReference type="GO" id="GO:0046872">
    <property type="term" value="F:metal ion binding"/>
    <property type="evidence" value="ECO:0007669"/>
    <property type="project" value="UniProtKB-KW"/>
</dbReference>
<dbReference type="SUPFAM" id="SSF48371">
    <property type="entry name" value="ARM repeat"/>
    <property type="match status" value="1"/>
</dbReference>
<evidence type="ECO:0000256" key="3">
    <source>
        <dbReference type="ARBA" id="ARBA00023004"/>
    </source>
</evidence>
<accession>A0A517U627</accession>
<evidence type="ECO:0000313" key="8">
    <source>
        <dbReference type="Proteomes" id="UP000317909"/>
    </source>
</evidence>
<evidence type="ECO:0000313" key="7">
    <source>
        <dbReference type="EMBL" id="QDT76082.1"/>
    </source>
</evidence>
<feature type="domain" description="Cytochrome c" evidence="6">
    <location>
        <begin position="903"/>
        <end position="1039"/>
    </location>
</feature>
<dbReference type="KEGG" id="llh:I41_53270"/>
<organism evidence="7 8">
    <name type="scientific">Lacipirellula limnantheis</name>
    <dbReference type="NCBI Taxonomy" id="2528024"/>
    <lineage>
        <taxon>Bacteria</taxon>
        <taxon>Pseudomonadati</taxon>
        <taxon>Planctomycetota</taxon>
        <taxon>Planctomycetia</taxon>
        <taxon>Pirellulales</taxon>
        <taxon>Lacipirellulaceae</taxon>
        <taxon>Lacipirellula</taxon>
    </lineage>
</organism>
<dbReference type="Pfam" id="PF13646">
    <property type="entry name" value="HEAT_2"/>
    <property type="match status" value="1"/>
</dbReference>
<proteinExistence type="predicted"/>
<dbReference type="Gene3D" id="1.25.10.10">
    <property type="entry name" value="Leucine-rich Repeat Variant"/>
    <property type="match status" value="1"/>
</dbReference>
<sequence length="1047" mass="113839" precursor="true">MKLLLVALLLVCLPLIACGDDATGDEHVAAQSVEQLEVHPDLEVKLFASEPMLTNPASIDVDHLGRVWVCEAINYRAFANADVIGDRQEGDRILVLEDTDGDAEADSSTVFYQGHDVDSAHGILVLARGDGQETRALVSALDSVFFLIDDDGDLKADRKDVLFTGIGGAQHDHGVHAFHFGPDGKLYFNMGNAGEQIKDKEGRPIVDRMGHEVNDSRQPYQQGMVFRCNLDGSGFETLAWNFRNNWEVCVDSFGTMWQSDNDDDGNQGVRINYVMDYGNYGYNDELTGAAWGEPRTNIEAEIPRRHWHLNDPGVIPNLLQTGAGAPTGICVYEGNLLPKAFRGALIHTDAGPNICRAYRTKPDGAGYTAEVVDIIDGSRNQWFRPSDVCVAPDGSLIVADWYDPGVGGHRMQDVGRGRLYRVTPKGAAAKEYNVAAVDVSTPAGAVSALQSPNMATRYVAWTALQAMGAKAEPALREMFASENPAMRARAMWALGRLNSLSPHAALVVHEALKDRDANVRVAGIRLAREMVTGELQGLALFAVANIEEPSPAVRREMLLWMHDAKQEWKWHAPDERESMASRWAQLALQYDGKDRWYLEALGIAAEGHWDECLKRLEQLSDVEWQASAAARDIWWRSRGAETSARLAAIIADPQTPLAELPRYFRALDFQSREAMQAAVEGLAFDDLAGLSPEQATLVRAEALNRLEGCDLSQDAARLAALDQALDACRGTEQFVRLTDKFRASHRLAELLTLAQGQAASQLAVDALAVLYASEQCRPEGLFDLALRSDDAELVSQTLAAMATAADPRGNELLLALALDADRPLAARRGAVKALGANAGGAEQLLQLAQRQEFPEQLKEAWAAALAAAPSPEIRTQAAAIFPAPPTKDSTPLPSLAELVDSTGDAERGKVVFNATGTCRNCHQVNGDGTEVGPDLSEIGKKLARPAMFESILYPSAAISHNFENWVVLTDDGLVHGGLLVSETADELKLKDEKGIVRSIPTATIEEKSKSEASLMPADIQKLLTAAELVDLVEYLSTLKERRGVGIE</sequence>
<dbReference type="GO" id="GO:0009055">
    <property type="term" value="F:electron transfer activity"/>
    <property type="evidence" value="ECO:0007669"/>
    <property type="project" value="InterPro"/>
</dbReference>
<dbReference type="InterPro" id="IPR016024">
    <property type="entry name" value="ARM-type_fold"/>
</dbReference>
<evidence type="ECO:0000256" key="1">
    <source>
        <dbReference type="ARBA" id="ARBA00022617"/>
    </source>
</evidence>
<dbReference type="EMBL" id="CP036339">
    <property type="protein sequence ID" value="QDT76082.1"/>
    <property type="molecule type" value="Genomic_DNA"/>
</dbReference>
<keyword evidence="3 4" id="KW-0408">Iron</keyword>
<name>A0A517U627_9BACT</name>
<dbReference type="SUPFAM" id="SSF50952">
    <property type="entry name" value="Soluble quinoprotein glucose dehydrogenase"/>
    <property type="match status" value="1"/>
</dbReference>
<keyword evidence="5" id="KW-0732">Signal</keyword>
<dbReference type="InterPro" id="IPR013428">
    <property type="entry name" value="Membrane-bound_put_N"/>
</dbReference>
<dbReference type="Gene3D" id="2.120.10.30">
    <property type="entry name" value="TolB, C-terminal domain"/>
    <property type="match status" value="1"/>
</dbReference>
<evidence type="ECO:0000256" key="5">
    <source>
        <dbReference type="SAM" id="SignalP"/>
    </source>
</evidence>
<dbReference type="InterPro" id="IPR013427">
    <property type="entry name" value="Haem-bd_dom_put"/>
</dbReference>
<dbReference type="Pfam" id="PF00034">
    <property type="entry name" value="Cytochrom_C"/>
    <property type="match status" value="1"/>
</dbReference>
<gene>
    <name evidence="7" type="ORF">I41_53270</name>
</gene>
<dbReference type="SUPFAM" id="SSF46626">
    <property type="entry name" value="Cytochrome c"/>
    <property type="match status" value="1"/>
</dbReference>
<dbReference type="PANTHER" id="PTHR33546">
    <property type="entry name" value="LARGE, MULTIFUNCTIONAL SECRETED PROTEIN-RELATED"/>
    <property type="match status" value="1"/>
</dbReference>
<dbReference type="InterPro" id="IPR009056">
    <property type="entry name" value="Cyt_c-like_dom"/>
</dbReference>
<dbReference type="InterPro" id="IPR011041">
    <property type="entry name" value="Quinoprot_gluc/sorb_DH_b-prop"/>
</dbReference>
<dbReference type="NCBIfam" id="TIGR02603">
    <property type="entry name" value="CxxCH_TIGR02603"/>
    <property type="match status" value="1"/>
</dbReference>
<dbReference type="RefSeq" id="WP_145435833.1">
    <property type="nucleotide sequence ID" value="NZ_CP036339.1"/>
</dbReference>
<keyword evidence="1 4" id="KW-0349">Heme</keyword>
<dbReference type="NCBIfam" id="TIGR02604">
    <property type="entry name" value="Piru_Ver_Nterm"/>
    <property type="match status" value="1"/>
</dbReference>
<protein>
    <submittedName>
        <fullName evidence="7">Cytochrome c</fullName>
    </submittedName>
</protein>
<dbReference type="PANTHER" id="PTHR33546:SF1">
    <property type="entry name" value="LARGE, MULTIFUNCTIONAL SECRETED PROTEIN"/>
    <property type="match status" value="1"/>
</dbReference>
<dbReference type="Proteomes" id="UP000317909">
    <property type="component" value="Chromosome"/>
</dbReference>
<dbReference type="InterPro" id="IPR011989">
    <property type="entry name" value="ARM-like"/>
</dbReference>
<keyword evidence="2 4" id="KW-0479">Metal-binding</keyword>
<dbReference type="Gene3D" id="1.10.760.10">
    <property type="entry name" value="Cytochrome c-like domain"/>
    <property type="match status" value="1"/>
</dbReference>
<keyword evidence="8" id="KW-1185">Reference proteome</keyword>
<dbReference type="InterPro" id="IPR011042">
    <property type="entry name" value="6-blade_b-propeller_TolB-like"/>
</dbReference>
<dbReference type="PROSITE" id="PS51007">
    <property type="entry name" value="CYTC"/>
    <property type="match status" value="1"/>
</dbReference>
<dbReference type="InterPro" id="IPR055557">
    <property type="entry name" value="DUF7133"/>
</dbReference>
<dbReference type="Pfam" id="PF23500">
    <property type="entry name" value="DUF7133"/>
    <property type="match status" value="1"/>
</dbReference>
<evidence type="ECO:0000256" key="4">
    <source>
        <dbReference type="PROSITE-ProRule" id="PRU00433"/>
    </source>
</evidence>
<evidence type="ECO:0000256" key="2">
    <source>
        <dbReference type="ARBA" id="ARBA00022723"/>
    </source>
</evidence>
<dbReference type="GO" id="GO:0020037">
    <property type="term" value="F:heme binding"/>
    <property type="evidence" value="ECO:0007669"/>
    <property type="project" value="InterPro"/>
</dbReference>